<protein>
    <submittedName>
        <fullName evidence="2">Uncharacterized protein</fullName>
    </submittedName>
</protein>
<dbReference type="EMBL" id="CP123967">
    <property type="protein sequence ID" value="WGT47416.1"/>
    <property type="molecule type" value="Genomic_DNA"/>
</dbReference>
<organism evidence="2 3">
    <name type="scientific">Tessaracoccus lacteus</name>
    <dbReference type="NCBI Taxonomy" id="3041766"/>
    <lineage>
        <taxon>Bacteria</taxon>
        <taxon>Bacillati</taxon>
        <taxon>Actinomycetota</taxon>
        <taxon>Actinomycetes</taxon>
        <taxon>Propionibacteriales</taxon>
        <taxon>Propionibacteriaceae</taxon>
        <taxon>Tessaracoccus</taxon>
    </lineage>
</organism>
<dbReference type="Proteomes" id="UP001244136">
    <property type="component" value="Chromosome"/>
</dbReference>
<evidence type="ECO:0000256" key="1">
    <source>
        <dbReference type="SAM" id="MobiDB-lite"/>
    </source>
</evidence>
<dbReference type="RefSeq" id="WP_281145146.1">
    <property type="nucleotide sequence ID" value="NZ_CP123967.1"/>
</dbReference>
<evidence type="ECO:0000313" key="3">
    <source>
        <dbReference type="Proteomes" id="UP001244136"/>
    </source>
</evidence>
<sequence length="145" mass="15731">MASLVILFERATHQDEFGRLARSRPCPERHLSAEKFTTTRLAACAWSEAEPPEADGSGTIPQRTQRALARGHARRPGSTVKTPDGRPRFAADPGPTLPDSVRASEKAHGTARRRTQRVTWAKLPGAEPSTASTARVEGRTRPAGK</sequence>
<feature type="compositionally biased region" description="Basic and acidic residues" evidence="1">
    <location>
        <begin position="136"/>
        <end position="145"/>
    </location>
</feature>
<proteinExistence type="predicted"/>
<accession>A0ABY8PYT7</accession>
<reference evidence="2 3" key="1">
    <citation type="journal article" date="2008" name="Int. J. Syst. Evol. Microbiol.">
        <title>Tessaracoccus flavescens sp. nov., isolated from marine sediment.</title>
        <authorList>
            <person name="Lee D.W."/>
            <person name="Lee S.D."/>
        </authorList>
    </citation>
    <scope>NUCLEOTIDE SEQUENCE [LARGE SCALE GENOMIC DNA]</scope>
    <source>
        <strain evidence="2 3">T21</strain>
    </source>
</reference>
<name>A0ABY8PYT7_9ACTN</name>
<evidence type="ECO:0000313" key="2">
    <source>
        <dbReference type="EMBL" id="WGT47416.1"/>
    </source>
</evidence>
<feature type="region of interest" description="Disordered" evidence="1">
    <location>
        <begin position="48"/>
        <end position="145"/>
    </location>
</feature>
<keyword evidence="3" id="KW-1185">Reference proteome</keyword>
<gene>
    <name evidence="2" type="ORF">QH948_01110</name>
</gene>